<protein>
    <recommendedName>
        <fullName evidence="4">Receptor ligand binding region domain-containing protein</fullName>
    </recommendedName>
</protein>
<evidence type="ECO:0000313" key="2">
    <source>
        <dbReference type="EMBL" id="RUS79836.1"/>
    </source>
</evidence>
<accession>A0A433TE47</accession>
<feature type="region of interest" description="Disordered" evidence="1">
    <location>
        <begin position="152"/>
        <end position="172"/>
    </location>
</feature>
<gene>
    <name evidence="2" type="ORF">EGW08_012400</name>
</gene>
<dbReference type="OrthoDB" id="5984008at2759"/>
<dbReference type="STRING" id="188477.A0A433TE47"/>
<name>A0A433TE47_ELYCH</name>
<keyword evidence="3" id="KW-1185">Reference proteome</keyword>
<evidence type="ECO:0000256" key="1">
    <source>
        <dbReference type="SAM" id="MobiDB-lite"/>
    </source>
</evidence>
<organism evidence="2 3">
    <name type="scientific">Elysia chlorotica</name>
    <name type="common">Eastern emerald elysia</name>
    <name type="synonym">Sea slug</name>
    <dbReference type="NCBI Taxonomy" id="188477"/>
    <lineage>
        <taxon>Eukaryota</taxon>
        <taxon>Metazoa</taxon>
        <taxon>Spiralia</taxon>
        <taxon>Lophotrochozoa</taxon>
        <taxon>Mollusca</taxon>
        <taxon>Gastropoda</taxon>
        <taxon>Heterobranchia</taxon>
        <taxon>Euthyneura</taxon>
        <taxon>Panpulmonata</taxon>
        <taxon>Sacoglossa</taxon>
        <taxon>Placobranchoidea</taxon>
        <taxon>Plakobranchidae</taxon>
        <taxon>Elysia</taxon>
    </lineage>
</organism>
<proteinExistence type="predicted"/>
<evidence type="ECO:0000313" key="3">
    <source>
        <dbReference type="Proteomes" id="UP000271974"/>
    </source>
</evidence>
<dbReference type="Proteomes" id="UP000271974">
    <property type="component" value="Unassembled WGS sequence"/>
</dbReference>
<sequence>MCDSTDTTTDMIQYGALVPDPHIWVSMEQIQGEGQPQKPQKFTRSFQTIELPRSTQLSISYGDLSTESLDHYVVKCAAETGHATATRDPASLDWSLYSSPNLHNDCSNCAHSRWLPRENIGNLRTSDSTVHLPSKRVSTLQHLSEHLVDHKSERPFTPCTPNTSKTLGSPRPGVALAPTPPRPTHLRANQPKASGIPVPQSVTLRTNEQDVHSSNPRPFPRIYLGLTLFNKLKGSNTHKKTQPSPLQLSASPGFSTCFTLLSLLLIVLTTPSTLAQRPRPGQRTDLHLCAIIPRHVGMRSTLIKEFTHTQIMFVRGSGRLRNHGGRFNPKVDPGEDIMFVHSDSPKEILDIFCKSILGRNVVTLLNINNPMSMQRRPIANNYILEMAAFLGIPVISWDTQFTSSSETAKEATARFTEMNDLVNELQWIQAGSLLLCVVMLTASLKLKKAILDTRNRLVIFFSSESLCQQDSFLSAALRPLYASRWRISRLSPCLITRLVALTQKPRSVVKCARIVAFHPGSCRALIPRSAFPVPAAEPT</sequence>
<reference evidence="2 3" key="1">
    <citation type="submission" date="2019-01" db="EMBL/GenBank/DDBJ databases">
        <title>A draft genome assembly of the solar-powered sea slug Elysia chlorotica.</title>
        <authorList>
            <person name="Cai H."/>
            <person name="Li Q."/>
            <person name="Fang X."/>
            <person name="Li J."/>
            <person name="Curtis N.E."/>
            <person name="Altenburger A."/>
            <person name="Shibata T."/>
            <person name="Feng M."/>
            <person name="Maeda T."/>
            <person name="Schwartz J.A."/>
            <person name="Shigenobu S."/>
            <person name="Lundholm N."/>
            <person name="Nishiyama T."/>
            <person name="Yang H."/>
            <person name="Hasebe M."/>
            <person name="Li S."/>
            <person name="Pierce S.K."/>
            <person name="Wang J."/>
        </authorList>
    </citation>
    <scope>NUCLEOTIDE SEQUENCE [LARGE SCALE GENOMIC DNA]</scope>
    <source>
        <strain evidence="2">EC2010</strain>
        <tissue evidence="2">Whole organism of an adult</tissue>
    </source>
</reference>
<dbReference type="EMBL" id="RQTK01000425">
    <property type="protein sequence ID" value="RUS79836.1"/>
    <property type="molecule type" value="Genomic_DNA"/>
</dbReference>
<dbReference type="AlphaFoldDB" id="A0A433TE47"/>
<comment type="caution">
    <text evidence="2">The sequence shown here is derived from an EMBL/GenBank/DDBJ whole genome shotgun (WGS) entry which is preliminary data.</text>
</comment>
<evidence type="ECO:0008006" key="4">
    <source>
        <dbReference type="Google" id="ProtNLM"/>
    </source>
</evidence>